<organism evidence="2 3">
    <name type="scientific">Russula ochroleuca</name>
    <dbReference type="NCBI Taxonomy" id="152965"/>
    <lineage>
        <taxon>Eukaryota</taxon>
        <taxon>Fungi</taxon>
        <taxon>Dikarya</taxon>
        <taxon>Basidiomycota</taxon>
        <taxon>Agaricomycotina</taxon>
        <taxon>Agaricomycetes</taxon>
        <taxon>Russulales</taxon>
        <taxon>Russulaceae</taxon>
        <taxon>Russula</taxon>
    </lineage>
</organism>
<evidence type="ECO:0000256" key="1">
    <source>
        <dbReference type="SAM" id="MobiDB-lite"/>
    </source>
</evidence>
<accession>A0A9P5N677</accession>
<dbReference type="EMBL" id="WHVB01000001">
    <property type="protein sequence ID" value="KAF8487034.1"/>
    <property type="molecule type" value="Genomic_DNA"/>
</dbReference>
<sequence length="213" mass="23230">MDFPGRLDVHFPRNASPATDVPWNATAFPAPRHPESAPSSHLRPFPGQPYGHADVVQDAVFPPANPAGNHWPHDDWDDMPPPVENHAAQGQPQDLRYVDMGYYDMGNDHPRDHAIDNYAGVALDVLEQAQAAPSAPIDIFDGQARDAAAGPARAVPDEWPQQGPVPNRPANDVLRQLAILYLCEPNSQVALIRMEPGHAHGVRVVITLELANL</sequence>
<proteinExistence type="predicted"/>
<name>A0A9P5N677_9AGAM</name>
<reference evidence="2" key="2">
    <citation type="journal article" date="2020" name="Nat. Commun.">
        <title>Large-scale genome sequencing of mycorrhizal fungi provides insights into the early evolution of symbiotic traits.</title>
        <authorList>
            <person name="Miyauchi S."/>
            <person name="Kiss E."/>
            <person name="Kuo A."/>
            <person name="Drula E."/>
            <person name="Kohler A."/>
            <person name="Sanchez-Garcia M."/>
            <person name="Morin E."/>
            <person name="Andreopoulos B."/>
            <person name="Barry K.W."/>
            <person name="Bonito G."/>
            <person name="Buee M."/>
            <person name="Carver A."/>
            <person name="Chen C."/>
            <person name="Cichocki N."/>
            <person name="Clum A."/>
            <person name="Culley D."/>
            <person name="Crous P.W."/>
            <person name="Fauchery L."/>
            <person name="Girlanda M."/>
            <person name="Hayes R.D."/>
            <person name="Keri Z."/>
            <person name="LaButti K."/>
            <person name="Lipzen A."/>
            <person name="Lombard V."/>
            <person name="Magnuson J."/>
            <person name="Maillard F."/>
            <person name="Murat C."/>
            <person name="Nolan M."/>
            <person name="Ohm R.A."/>
            <person name="Pangilinan J."/>
            <person name="Pereira M.F."/>
            <person name="Perotto S."/>
            <person name="Peter M."/>
            <person name="Pfister S."/>
            <person name="Riley R."/>
            <person name="Sitrit Y."/>
            <person name="Stielow J.B."/>
            <person name="Szollosi G."/>
            <person name="Zifcakova L."/>
            <person name="Stursova M."/>
            <person name="Spatafora J.W."/>
            <person name="Tedersoo L."/>
            <person name="Vaario L.M."/>
            <person name="Yamada A."/>
            <person name="Yan M."/>
            <person name="Wang P."/>
            <person name="Xu J."/>
            <person name="Bruns T."/>
            <person name="Baldrian P."/>
            <person name="Vilgalys R."/>
            <person name="Dunand C."/>
            <person name="Henrissat B."/>
            <person name="Grigoriev I.V."/>
            <person name="Hibbett D."/>
            <person name="Nagy L.G."/>
            <person name="Martin F.M."/>
        </authorList>
    </citation>
    <scope>NUCLEOTIDE SEQUENCE</scope>
    <source>
        <strain evidence="2">Prilba</strain>
    </source>
</reference>
<dbReference type="Proteomes" id="UP000759537">
    <property type="component" value="Unassembled WGS sequence"/>
</dbReference>
<feature type="region of interest" description="Disordered" evidence="1">
    <location>
        <begin position="1"/>
        <end position="41"/>
    </location>
</feature>
<evidence type="ECO:0000313" key="2">
    <source>
        <dbReference type="EMBL" id="KAF8487034.1"/>
    </source>
</evidence>
<reference evidence="2" key="1">
    <citation type="submission" date="2019-10" db="EMBL/GenBank/DDBJ databases">
        <authorList>
            <consortium name="DOE Joint Genome Institute"/>
            <person name="Kuo A."/>
            <person name="Miyauchi S."/>
            <person name="Kiss E."/>
            <person name="Drula E."/>
            <person name="Kohler A."/>
            <person name="Sanchez-Garcia M."/>
            <person name="Andreopoulos B."/>
            <person name="Barry K.W."/>
            <person name="Bonito G."/>
            <person name="Buee M."/>
            <person name="Carver A."/>
            <person name="Chen C."/>
            <person name="Cichocki N."/>
            <person name="Clum A."/>
            <person name="Culley D."/>
            <person name="Crous P.W."/>
            <person name="Fauchery L."/>
            <person name="Girlanda M."/>
            <person name="Hayes R."/>
            <person name="Keri Z."/>
            <person name="LaButti K."/>
            <person name="Lipzen A."/>
            <person name="Lombard V."/>
            <person name="Magnuson J."/>
            <person name="Maillard F."/>
            <person name="Morin E."/>
            <person name="Murat C."/>
            <person name="Nolan M."/>
            <person name="Ohm R."/>
            <person name="Pangilinan J."/>
            <person name="Pereira M."/>
            <person name="Perotto S."/>
            <person name="Peter M."/>
            <person name="Riley R."/>
            <person name="Sitrit Y."/>
            <person name="Stielow B."/>
            <person name="Szollosi G."/>
            <person name="Zifcakova L."/>
            <person name="Stursova M."/>
            <person name="Spatafora J.W."/>
            <person name="Tedersoo L."/>
            <person name="Vaario L.-M."/>
            <person name="Yamada A."/>
            <person name="Yan M."/>
            <person name="Wang P."/>
            <person name="Xu J."/>
            <person name="Bruns T."/>
            <person name="Baldrian P."/>
            <person name="Vilgalys R."/>
            <person name="Henrissat B."/>
            <person name="Grigoriev I.V."/>
            <person name="Hibbett D."/>
            <person name="Nagy L.G."/>
            <person name="Martin F.M."/>
        </authorList>
    </citation>
    <scope>NUCLEOTIDE SEQUENCE</scope>
    <source>
        <strain evidence="2">Prilba</strain>
    </source>
</reference>
<feature type="compositionally biased region" description="Basic and acidic residues" evidence="1">
    <location>
        <begin position="1"/>
        <end position="11"/>
    </location>
</feature>
<comment type="caution">
    <text evidence="2">The sequence shown here is derived from an EMBL/GenBank/DDBJ whole genome shotgun (WGS) entry which is preliminary data.</text>
</comment>
<evidence type="ECO:0000313" key="3">
    <source>
        <dbReference type="Proteomes" id="UP000759537"/>
    </source>
</evidence>
<keyword evidence="3" id="KW-1185">Reference proteome</keyword>
<dbReference type="OrthoDB" id="3244557at2759"/>
<gene>
    <name evidence="2" type="ORF">DFH94DRAFT_11656</name>
</gene>
<dbReference type="AlphaFoldDB" id="A0A9P5N677"/>
<protein>
    <submittedName>
        <fullName evidence="2">Uncharacterized protein</fullName>
    </submittedName>
</protein>